<dbReference type="InterPro" id="IPR012296">
    <property type="entry name" value="Nuclease_put_TT1808"/>
</dbReference>
<dbReference type="InterPro" id="IPR011335">
    <property type="entry name" value="Restrct_endonuc-II-like"/>
</dbReference>
<dbReference type="SUPFAM" id="SSF52980">
    <property type="entry name" value="Restriction endonuclease-like"/>
    <property type="match status" value="1"/>
</dbReference>
<name>A0A4P6JZC4_KTERU</name>
<dbReference type="PANTHER" id="PTHR36558:SF1">
    <property type="entry name" value="RESTRICTION ENDONUCLEASE DOMAIN-CONTAINING PROTEIN-RELATED"/>
    <property type="match status" value="1"/>
</dbReference>
<sequence>MAADPQRWLSVEEYLELDSASLDLKYEYLSGQIRAMNGGTTNHAWLSINMLTQLNEQLRSGPCLVYNSDMRVQLAHNCYVYPDVTISCDVADAQGENVIVRAPHLVVEVLLPSTEAYDRGEKFARYQSCASVQEYVLVNYRQQLIEVFRRQGAKWSYAPLRPVRKSS</sequence>
<feature type="domain" description="Putative restriction endonuclease" evidence="1">
    <location>
        <begin position="11"/>
        <end position="156"/>
    </location>
</feature>
<dbReference type="Proteomes" id="UP000290365">
    <property type="component" value="Chromosome"/>
</dbReference>
<dbReference type="CDD" id="cd06260">
    <property type="entry name" value="DUF820-like"/>
    <property type="match status" value="1"/>
</dbReference>
<evidence type="ECO:0000313" key="2">
    <source>
        <dbReference type="EMBL" id="QBD81248.1"/>
    </source>
</evidence>
<proteinExistence type="predicted"/>
<dbReference type="OrthoDB" id="9808428at2"/>
<dbReference type="PANTHER" id="PTHR36558">
    <property type="entry name" value="GLR1098 PROTEIN"/>
    <property type="match status" value="1"/>
</dbReference>
<evidence type="ECO:0000259" key="1">
    <source>
        <dbReference type="Pfam" id="PF05685"/>
    </source>
</evidence>
<organism evidence="2 3">
    <name type="scientific">Ktedonosporobacter rubrisoli</name>
    <dbReference type="NCBI Taxonomy" id="2509675"/>
    <lineage>
        <taxon>Bacteria</taxon>
        <taxon>Bacillati</taxon>
        <taxon>Chloroflexota</taxon>
        <taxon>Ktedonobacteria</taxon>
        <taxon>Ktedonobacterales</taxon>
        <taxon>Ktedonosporobacteraceae</taxon>
        <taxon>Ktedonosporobacter</taxon>
    </lineage>
</organism>
<evidence type="ECO:0000313" key="3">
    <source>
        <dbReference type="Proteomes" id="UP000290365"/>
    </source>
</evidence>
<dbReference type="Pfam" id="PF05685">
    <property type="entry name" value="Uma2"/>
    <property type="match status" value="1"/>
</dbReference>
<keyword evidence="2" id="KW-0540">Nuclease</keyword>
<dbReference type="EMBL" id="CP035758">
    <property type="protein sequence ID" value="QBD81248.1"/>
    <property type="molecule type" value="Genomic_DNA"/>
</dbReference>
<dbReference type="Gene3D" id="3.90.1570.10">
    <property type="entry name" value="tt1808, chain A"/>
    <property type="match status" value="1"/>
</dbReference>
<reference evidence="2 3" key="1">
    <citation type="submission" date="2019-01" db="EMBL/GenBank/DDBJ databases">
        <title>Ktedonosporobacter rubrisoli SCAWS-G2.</title>
        <authorList>
            <person name="Huang Y."/>
            <person name="Yan B."/>
        </authorList>
    </citation>
    <scope>NUCLEOTIDE SEQUENCE [LARGE SCALE GENOMIC DNA]</scope>
    <source>
        <strain evidence="2 3">SCAWS-G2</strain>
    </source>
</reference>
<gene>
    <name evidence="2" type="ORF">EPA93_36840</name>
</gene>
<dbReference type="KEGG" id="kbs:EPA93_36840"/>
<protein>
    <submittedName>
        <fullName evidence="2">Uma2 family endonuclease</fullName>
    </submittedName>
</protein>
<dbReference type="InterPro" id="IPR008538">
    <property type="entry name" value="Uma2"/>
</dbReference>
<accession>A0A4P6JZC4</accession>
<keyword evidence="2" id="KW-0378">Hydrolase</keyword>
<dbReference type="GO" id="GO:0004519">
    <property type="term" value="F:endonuclease activity"/>
    <property type="evidence" value="ECO:0007669"/>
    <property type="project" value="UniProtKB-KW"/>
</dbReference>
<dbReference type="AlphaFoldDB" id="A0A4P6JZC4"/>
<keyword evidence="3" id="KW-1185">Reference proteome</keyword>
<keyword evidence="2" id="KW-0255">Endonuclease</keyword>
<dbReference type="RefSeq" id="WP_129892309.1">
    <property type="nucleotide sequence ID" value="NZ_CP035758.1"/>
</dbReference>